<accession>A0ACD1H1W5</accession>
<reference evidence="1" key="1">
    <citation type="submission" date="2018-02" db="EMBL/GenBank/DDBJ databases">
        <title>The genomes of Aspergillus section Nigri reveals drivers in fungal speciation.</title>
        <authorList>
            <consortium name="DOE Joint Genome Institute"/>
            <person name="Vesth T.C."/>
            <person name="Nybo J."/>
            <person name="Theobald S."/>
            <person name="Brandl J."/>
            <person name="Frisvad J.C."/>
            <person name="Nielsen K.F."/>
            <person name="Lyhne E.K."/>
            <person name="Kogle M.E."/>
            <person name="Kuo A."/>
            <person name="Riley R."/>
            <person name="Clum A."/>
            <person name="Nolan M."/>
            <person name="Lipzen A."/>
            <person name="Salamov A."/>
            <person name="Henrissat B."/>
            <person name="Wiebenga A."/>
            <person name="De vries R.P."/>
            <person name="Grigoriev I.V."/>
            <person name="Mortensen U.H."/>
            <person name="Andersen M.R."/>
            <person name="Baker S.E."/>
        </authorList>
    </citation>
    <scope>NUCLEOTIDE SEQUENCE</scope>
    <source>
        <strain evidence="1">CBS 121060</strain>
    </source>
</reference>
<dbReference type="EMBL" id="KZ824973">
    <property type="protein sequence ID" value="RAH67555.1"/>
    <property type="molecule type" value="Genomic_DNA"/>
</dbReference>
<name>A0ACD1H1W5_9EURO</name>
<proteinExistence type="predicted"/>
<dbReference type="Proteomes" id="UP000249661">
    <property type="component" value="Unassembled WGS sequence"/>
</dbReference>
<evidence type="ECO:0000313" key="1">
    <source>
        <dbReference type="EMBL" id="RAH67555.1"/>
    </source>
</evidence>
<protein>
    <submittedName>
        <fullName evidence="1">Uncharacterized protein</fullName>
    </submittedName>
</protein>
<sequence length="100" mass="11572">MHRVPVYCQPRDYAVFRPPAGQTCDPHATDRCAYCEYSVADDYTVTLDFAYSDRWWNWAVFLAFCLTNYVLVFAGTGILRVKLRQWKARARGRRKTALGG</sequence>
<evidence type="ECO:0000313" key="2">
    <source>
        <dbReference type="Proteomes" id="UP000249661"/>
    </source>
</evidence>
<gene>
    <name evidence="1" type="ORF">BO66DRAFT_403746</name>
</gene>
<keyword evidence="2" id="KW-1185">Reference proteome</keyword>
<organism evidence="1 2">
    <name type="scientific">Aspergillus aculeatinus CBS 121060</name>
    <dbReference type="NCBI Taxonomy" id="1448322"/>
    <lineage>
        <taxon>Eukaryota</taxon>
        <taxon>Fungi</taxon>
        <taxon>Dikarya</taxon>
        <taxon>Ascomycota</taxon>
        <taxon>Pezizomycotina</taxon>
        <taxon>Eurotiomycetes</taxon>
        <taxon>Eurotiomycetidae</taxon>
        <taxon>Eurotiales</taxon>
        <taxon>Aspergillaceae</taxon>
        <taxon>Aspergillus</taxon>
        <taxon>Aspergillus subgen. Circumdati</taxon>
    </lineage>
</organism>